<feature type="signal peptide" evidence="1">
    <location>
        <begin position="1"/>
        <end position="18"/>
    </location>
</feature>
<comment type="caution">
    <text evidence="2">The sequence shown here is derived from an EMBL/GenBank/DDBJ whole genome shotgun (WGS) entry which is preliminary data.</text>
</comment>
<sequence length="111" mass="12186">MATLSAVLLFLVVLSAAGRRRPCADDCDCRMSKGHRCVYRLEKNNLVHCSLKDRSADGGCFCLRSCVMMDGTMIRKRKTISSNCNNCTCVTPTNNKATCVSSLVDCRSNIV</sequence>
<evidence type="ECO:0000256" key="1">
    <source>
        <dbReference type="SAM" id="SignalP"/>
    </source>
</evidence>
<protein>
    <submittedName>
        <fullName evidence="2">Uncharacterized protein</fullName>
    </submittedName>
</protein>
<reference evidence="2 3" key="1">
    <citation type="journal article" date="2017" name="Nat. Ecol. Evol.">
        <title>Scallop genome provides insights into evolution of bilaterian karyotype and development.</title>
        <authorList>
            <person name="Wang S."/>
            <person name="Zhang J."/>
            <person name="Jiao W."/>
            <person name="Li J."/>
            <person name="Xun X."/>
            <person name="Sun Y."/>
            <person name="Guo X."/>
            <person name="Huan P."/>
            <person name="Dong B."/>
            <person name="Zhang L."/>
            <person name="Hu X."/>
            <person name="Sun X."/>
            <person name="Wang J."/>
            <person name="Zhao C."/>
            <person name="Wang Y."/>
            <person name="Wang D."/>
            <person name="Huang X."/>
            <person name="Wang R."/>
            <person name="Lv J."/>
            <person name="Li Y."/>
            <person name="Zhang Z."/>
            <person name="Liu B."/>
            <person name="Lu W."/>
            <person name="Hui Y."/>
            <person name="Liang J."/>
            <person name="Zhou Z."/>
            <person name="Hou R."/>
            <person name="Li X."/>
            <person name="Liu Y."/>
            <person name="Li H."/>
            <person name="Ning X."/>
            <person name="Lin Y."/>
            <person name="Zhao L."/>
            <person name="Xing Q."/>
            <person name="Dou J."/>
            <person name="Li Y."/>
            <person name="Mao J."/>
            <person name="Guo H."/>
            <person name="Dou H."/>
            <person name="Li T."/>
            <person name="Mu C."/>
            <person name="Jiang W."/>
            <person name="Fu Q."/>
            <person name="Fu X."/>
            <person name="Miao Y."/>
            <person name="Liu J."/>
            <person name="Yu Q."/>
            <person name="Li R."/>
            <person name="Liao H."/>
            <person name="Li X."/>
            <person name="Kong Y."/>
            <person name="Jiang Z."/>
            <person name="Chourrout D."/>
            <person name="Li R."/>
            <person name="Bao Z."/>
        </authorList>
    </citation>
    <scope>NUCLEOTIDE SEQUENCE [LARGE SCALE GENOMIC DNA]</scope>
    <source>
        <strain evidence="2 3">PY_sf001</strain>
    </source>
</reference>
<organism evidence="2 3">
    <name type="scientific">Mizuhopecten yessoensis</name>
    <name type="common">Japanese scallop</name>
    <name type="synonym">Patinopecten yessoensis</name>
    <dbReference type="NCBI Taxonomy" id="6573"/>
    <lineage>
        <taxon>Eukaryota</taxon>
        <taxon>Metazoa</taxon>
        <taxon>Spiralia</taxon>
        <taxon>Lophotrochozoa</taxon>
        <taxon>Mollusca</taxon>
        <taxon>Bivalvia</taxon>
        <taxon>Autobranchia</taxon>
        <taxon>Pteriomorphia</taxon>
        <taxon>Pectinida</taxon>
        <taxon>Pectinoidea</taxon>
        <taxon>Pectinidae</taxon>
        <taxon>Mizuhopecten</taxon>
    </lineage>
</organism>
<name>A0A210QSV6_MIZYE</name>
<keyword evidence="1" id="KW-0732">Signal</keyword>
<keyword evidence="3" id="KW-1185">Reference proteome</keyword>
<feature type="chain" id="PRO_5013347006" evidence="1">
    <location>
        <begin position="19"/>
        <end position="111"/>
    </location>
</feature>
<dbReference type="Proteomes" id="UP000242188">
    <property type="component" value="Unassembled WGS sequence"/>
</dbReference>
<gene>
    <name evidence="2" type="ORF">KP79_PYT05631</name>
</gene>
<evidence type="ECO:0000313" key="2">
    <source>
        <dbReference type="EMBL" id="OWF51821.1"/>
    </source>
</evidence>
<proteinExistence type="predicted"/>
<accession>A0A210QSV6</accession>
<evidence type="ECO:0000313" key="3">
    <source>
        <dbReference type="Proteomes" id="UP000242188"/>
    </source>
</evidence>
<dbReference type="EMBL" id="NEDP02002059">
    <property type="protein sequence ID" value="OWF51821.1"/>
    <property type="molecule type" value="Genomic_DNA"/>
</dbReference>
<dbReference type="AlphaFoldDB" id="A0A210QSV6"/>